<organism evidence="3 4">
    <name type="scientific">Effusibacillus consociatus</name>
    <dbReference type="NCBI Taxonomy" id="1117041"/>
    <lineage>
        <taxon>Bacteria</taxon>
        <taxon>Bacillati</taxon>
        <taxon>Bacillota</taxon>
        <taxon>Bacilli</taxon>
        <taxon>Bacillales</taxon>
        <taxon>Alicyclobacillaceae</taxon>
        <taxon>Effusibacillus</taxon>
    </lineage>
</organism>
<dbReference type="Pfam" id="PF04233">
    <property type="entry name" value="Phage_Mu_F"/>
    <property type="match status" value="1"/>
</dbReference>
<sequence>MIRERIAQWLLKAASRGAVFLVGAQHGMPHYNSWSTDKAVREGYKACTWVYACVRKKADQVASVPLVVWKKVGIRKVEWQRVHEHPLELLLQRPNPKMPGTYLTKSRMTYLNLSGNNFWYVVEVGGRPVEIWPLRPDRVAPIPSRTDFISGYEYTIDGATQRFEPEEIVHFTRFDPGDDFLGMGPLQAAAKTVDTLNEARDWNKNAMENRAVPPGGFSTDSNLSDPQFDRLKEEIKEKISGSPNARKPVLMEAGLKWQSFAMTPVEMDFLLSMKFGVVEVCSAFGVDPILIGFNEYSSYNNYQTAKQALWEDTLIPELEDDCARINHDITPRFGDNLWVEPDLSDVPALQEKFEDKVKAGQTLWQMGVPFSKINERLELGMDDVPDADIQWIPAGMVPMNQEDDEGEAGGNPEPEEDEPKSIGPMSLKVFNLQTAEQHAEHWKAFERARTGWYKAVEKRTKKRFKDEKKAILKAVGSSTDGLLDRLSSVVKKQEKPWAKFMTQVNVDVITDFGKRVSEGFKSEFVFRETKEFDVFASGVKSWIAENVGSKIPLLLDTTLEALKQEVDEAIEEGETIDEIAERISDLYDEFQGYRSTLIARTEVISSSNAGSHFAAEQTELKLEKDWLATPGKRTREWHKKANGQRKKLDEPFVVKGEKLIFPGDSTNGASADNLVQCRCTQTYKTVR</sequence>
<dbReference type="RefSeq" id="WP_380026678.1">
    <property type="nucleotide sequence ID" value="NZ_JBHSHC010000112.1"/>
</dbReference>
<protein>
    <submittedName>
        <fullName evidence="3">Phage portal protein</fullName>
    </submittedName>
</protein>
<dbReference type="Proteomes" id="UP001596002">
    <property type="component" value="Unassembled WGS sequence"/>
</dbReference>
<accession>A0ABV9Q4K3</accession>
<evidence type="ECO:0000313" key="4">
    <source>
        <dbReference type="Proteomes" id="UP001596002"/>
    </source>
</evidence>
<evidence type="ECO:0000313" key="3">
    <source>
        <dbReference type="EMBL" id="MFC4768733.1"/>
    </source>
</evidence>
<keyword evidence="4" id="KW-1185">Reference proteome</keyword>
<dbReference type="Pfam" id="PF04860">
    <property type="entry name" value="Phage_portal"/>
    <property type="match status" value="1"/>
</dbReference>
<comment type="caution">
    <text evidence="3">The sequence shown here is derived from an EMBL/GenBank/DDBJ whole genome shotgun (WGS) entry which is preliminary data.</text>
</comment>
<feature type="domain" description="Phage head morphogenesis" evidence="2">
    <location>
        <begin position="562"/>
        <end position="681"/>
    </location>
</feature>
<reference evidence="4" key="1">
    <citation type="journal article" date="2019" name="Int. J. Syst. Evol. Microbiol.">
        <title>The Global Catalogue of Microorganisms (GCM) 10K type strain sequencing project: providing services to taxonomists for standard genome sequencing and annotation.</title>
        <authorList>
            <consortium name="The Broad Institute Genomics Platform"/>
            <consortium name="The Broad Institute Genome Sequencing Center for Infectious Disease"/>
            <person name="Wu L."/>
            <person name="Ma J."/>
        </authorList>
    </citation>
    <scope>NUCLEOTIDE SEQUENCE [LARGE SCALE GENOMIC DNA]</scope>
    <source>
        <strain evidence="4">WYCCWR 12678</strain>
    </source>
</reference>
<feature type="compositionally biased region" description="Acidic residues" evidence="1">
    <location>
        <begin position="401"/>
        <end position="418"/>
    </location>
</feature>
<dbReference type="EMBL" id="JBHSHC010000112">
    <property type="protein sequence ID" value="MFC4768733.1"/>
    <property type="molecule type" value="Genomic_DNA"/>
</dbReference>
<evidence type="ECO:0000256" key="1">
    <source>
        <dbReference type="SAM" id="MobiDB-lite"/>
    </source>
</evidence>
<dbReference type="NCBIfam" id="TIGR01537">
    <property type="entry name" value="portal_HK97"/>
    <property type="match status" value="1"/>
</dbReference>
<proteinExistence type="predicted"/>
<feature type="region of interest" description="Disordered" evidence="1">
    <location>
        <begin position="399"/>
        <end position="423"/>
    </location>
</feature>
<name>A0ABV9Q4K3_9BACL</name>
<dbReference type="InterPro" id="IPR006528">
    <property type="entry name" value="Phage_head_morphogenesis_dom"/>
</dbReference>
<gene>
    <name evidence="3" type="ORF">ACFO8Q_15415</name>
</gene>
<dbReference type="InterPro" id="IPR006944">
    <property type="entry name" value="Phage/GTA_portal"/>
</dbReference>
<dbReference type="InterPro" id="IPR006427">
    <property type="entry name" value="Portal_HK97"/>
</dbReference>
<evidence type="ECO:0000259" key="2">
    <source>
        <dbReference type="Pfam" id="PF04233"/>
    </source>
</evidence>